<comment type="similarity">
    <text evidence="2 11 12">Belongs to the peptidase S8 family.</text>
</comment>
<feature type="active site" description="Charge relay system" evidence="11">
    <location>
        <position position="329"/>
    </location>
</feature>
<evidence type="ECO:0000313" key="17">
    <source>
        <dbReference type="Proteomes" id="UP000464624"/>
    </source>
</evidence>
<dbReference type="InterPro" id="IPR015500">
    <property type="entry name" value="Peptidase_S8_subtilisin-rel"/>
</dbReference>
<keyword evidence="9" id="KW-1133">Transmembrane helix</keyword>
<dbReference type="GO" id="GO:0005886">
    <property type="term" value="C:plasma membrane"/>
    <property type="evidence" value="ECO:0007669"/>
    <property type="project" value="UniProtKB-SubCell"/>
</dbReference>
<dbReference type="AlphaFoldDB" id="A0AAD1H416"/>
<evidence type="ECO:0000256" key="11">
    <source>
        <dbReference type="PROSITE-ProRule" id="PRU01240"/>
    </source>
</evidence>
<dbReference type="GO" id="GO:0016485">
    <property type="term" value="P:protein processing"/>
    <property type="evidence" value="ECO:0007669"/>
    <property type="project" value="TreeGrafter"/>
</dbReference>
<dbReference type="InterPro" id="IPR023827">
    <property type="entry name" value="Peptidase_S8_Asp-AS"/>
</dbReference>
<dbReference type="PROSITE" id="PS51892">
    <property type="entry name" value="SUBTILASE"/>
    <property type="match status" value="1"/>
</dbReference>
<evidence type="ECO:0000256" key="1">
    <source>
        <dbReference type="ARBA" id="ARBA00004162"/>
    </source>
</evidence>
<dbReference type="InterPro" id="IPR023834">
    <property type="entry name" value="T7SS_pept_S8A_mycosin"/>
</dbReference>
<feature type="region of interest" description="Disordered" evidence="13">
    <location>
        <begin position="387"/>
        <end position="415"/>
    </location>
</feature>
<protein>
    <recommendedName>
        <fullName evidence="15">Peptidase S8/S53 domain-containing protein</fullName>
    </recommendedName>
</protein>
<dbReference type="Gene3D" id="3.40.50.200">
    <property type="entry name" value="Peptidase S8/S53 domain"/>
    <property type="match status" value="1"/>
</dbReference>
<evidence type="ECO:0000256" key="14">
    <source>
        <dbReference type="SAM" id="SignalP"/>
    </source>
</evidence>
<evidence type="ECO:0000256" key="13">
    <source>
        <dbReference type="SAM" id="MobiDB-lite"/>
    </source>
</evidence>
<dbReference type="InterPro" id="IPR000209">
    <property type="entry name" value="Peptidase_S8/S53_dom"/>
</dbReference>
<reference evidence="16 17" key="1">
    <citation type="submission" date="2019-12" db="EMBL/GenBank/DDBJ databases">
        <title>Complete genome sequence of Mycolicibacterium xenopi str. JCM15661T.</title>
        <authorList>
            <person name="Yoshida M."/>
            <person name="Fukano H."/>
            <person name="Asakura T."/>
            <person name="Hoshino Y."/>
        </authorList>
    </citation>
    <scope>NUCLEOTIDE SEQUENCE [LARGE SCALE GENOMIC DNA]</scope>
    <source>
        <strain evidence="16 17">JCM 15661T</strain>
    </source>
</reference>
<feature type="active site" description="Charge relay system" evidence="11">
    <location>
        <position position="97"/>
    </location>
</feature>
<feature type="domain" description="Peptidase S8/S53" evidence="15">
    <location>
        <begin position="88"/>
        <end position="376"/>
    </location>
</feature>
<evidence type="ECO:0000256" key="5">
    <source>
        <dbReference type="ARBA" id="ARBA00022692"/>
    </source>
</evidence>
<feature type="region of interest" description="Disordered" evidence="13">
    <location>
        <begin position="441"/>
        <end position="462"/>
    </location>
</feature>
<comment type="subcellular location">
    <subcellularLocation>
        <location evidence="1">Cell membrane</location>
        <topology evidence="1">Single-pass membrane protein</topology>
    </subcellularLocation>
</comment>
<dbReference type="PROSITE" id="PS00136">
    <property type="entry name" value="SUBTILASE_ASP"/>
    <property type="match status" value="1"/>
</dbReference>
<dbReference type="PROSITE" id="PS00138">
    <property type="entry name" value="SUBTILASE_SER"/>
    <property type="match status" value="1"/>
</dbReference>
<feature type="signal peptide" evidence="14">
    <location>
        <begin position="1"/>
        <end position="27"/>
    </location>
</feature>
<evidence type="ECO:0000256" key="6">
    <source>
        <dbReference type="ARBA" id="ARBA00022729"/>
    </source>
</evidence>
<dbReference type="InterPro" id="IPR023828">
    <property type="entry name" value="Peptidase_S8_Ser-AS"/>
</dbReference>
<dbReference type="Proteomes" id="UP000464624">
    <property type="component" value="Chromosome"/>
</dbReference>
<evidence type="ECO:0000256" key="7">
    <source>
        <dbReference type="ARBA" id="ARBA00022801"/>
    </source>
</evidence>
<name>A0AAD1H416_MYCXE</name>
<dbReference type="PRINTS" id="PR00723">
    <property type="entry name" value="SUBTILISIN"/>
</dbReference>
<evidence type="ECO:0000256" key="8">
    <source>
        <dbReference type="ARBA" id="ARBA00022825"/>
    </source>
</evidence>
<evidence type="ECO:0000256" key="2">
    <source>
        <dbReference type="ARBA" id="ARBA00011073"/>
    </source>
</evidence>
<keyword evidence="7 11" id="KW-0378">Hydrolase</keyword>
<feature type="chain" id="PRO_5042105306" description="Peptidase S8/S53 domain-containing protein" evidence="14">
    <location>
        <begin position="28"/>
        <end position="582"/>
    </location>
</feature>
<accession>A0AAD1H416</accession>
<dbReference type="InterPro" id="IPR022398">
    <property type="entry name" value="Peptidase_S8_His-AS"/>
</dbReference>
<dbReference type="PANTHER" id="PTHR42884:SF14">
    <property type="entry name" value="NEUROENDOCRINE CONVERTASE 1"/>
    <property type="match status" value="1"/>
</dbReference>
<keyword evidence="10" id="KW-0472">Membrane</keyword>
<feature type="compositionally biased region" description="Basic residues" evidence="13">
    <location>
        <begin position="541"/>
        <end position="556"/>
    </location>
</feature>
<dbReference type="InterPro" id="IPR036852">
    <property type="entry name" value="Peptidase_S8/S53_dom_sf"/>
</dbReference>
<dbReference type="EMBL" id="AP022314">
    <property type="protein sequence ID" value="BBU24110.1"/>
    <property type="molecule type" value="Genomic_DNA"/>
</dbReference>
<keyword evidence="4 11" id="KW-0645">Protease</keyword>
<keyword evidence="6 14" id="KW-0732">Signal</keyword>
<keyword evidence="3" id="KW-1003">Cell membrane</keyword>
<organism evidence="16 17">
    <name type="scientific">Mycobacterium xenopi</name>
    <dbReference type="NCBI Taxonomy" id="1789"/>
    <lineage>
        <taxon>Bacteria</taxon>
        <taxon>Bacillati</taxon>
        <taxon>Actinomycetota</taxon>
        <taxon>Actinomycetes</taxon>
        <taxon>Mycobacteriales</taxon>
        <taxon>Mycobacteriaceae</taxon>
        <taxon>Mycobacterium</taxon>
    </lineage>
</organism>
<feature type="active site" description="Charge relay system" evidence="11">
    <location>
        <position position="128"/>
    </location>
</feature>
<keyword evidence="8 11" id="KW-0720">Serine protease</keyword>
<feature type="compositionally biased region" description="Basic residues" evidence="13">
    <location>
        <begin position="443"/>
        <end position="455"/>
    </location>
</feature>
<evidence type="ECO:0000256" key="4">
    <source>
        <dbReference type="ARBA" id="ARBA00022670"/>
    </source>
</evidence>
<dbReference type="GO" id="GO:0004252">
    <property type="term" value="F:serine-type endopeptidase activity"/>
    <property type="evidence" value="ECO:0007669"/>
    <property type="project" value="UniProtKB-UniRule"/>
</dbReference>
<dbReference type="PANTHER" id="PTHR42884">
    <property type="entry name" value="PROPROTEIN CONVERTASE SUBTILISIN/KEXIN-RELATED"/>
    <property type="match status" value="1"/>
</dbReference>
<evidence type="ECO:0000313" key="16">
    <source>
        <dbReference type="EMBL" id="BBU24110.1"/>
    </source>
</evidence>
<evidence type="ECO:0000256" key="12">
    <source>
        <dbReference type="RuleBase" id="RU003355"/>
    </source>
</evidence>
<dbReference type="SUPFAM" id="SSF52743">
    <property type="entry name" value="Subtilisin-like"/>
    <property type="match status" value="1"/>
</dbReference>
<evidence type="ECO:0000256" key="3">
    <source>
        <dbReference type="ARBA" id="ARBA00022475"/>
    </source>
</evidence>
<dbReference type="PROSITE" id="PS00137">
    <property type="entry name" value="SUBTILASE_HIS"/>
    <property type="match status" value="1"/>
</dbReference>
<proteinExistence type="inferred from homology"/>
<evidence type="ECO:0000256" key="10">
    <source>
        <dbReference type="ARBA" id="ARBA00023136"/>
    </source>
</evidence>
<feature type="region of interest" description="Disordered" evidence="13">
    <location>
        <begin position="521"/>
        <end position="556"/>
    </location>
</feature>
<gene>
    <name evidence="16" type="ORF">MYXE_39000</name>
</gene>
<keyword evidence="5" id="KW-0812">Transmembrane</keyword>
<dbReference type="KEGG" id="mxe:MYXE_39000"/>
<sequence length="582" mass="59767">MSARAQRIAVLVALVALCPCAASPVYAVSPAPIDHSRLPDAAPPAPPRPTVQRELCTVPAADPRLGSVDKSNQLAGLDLPQAWKLTRGSGQRVAVIDTGVSPHHRLPDLVAGGDYVFTGDGAQDCDGHGTIVAGIIAARPDPNGRDQFSGVAPESTVISIRQSSIKYGPVADRSSIGVGDVDTMARAVRTAADLGASVINISSVACMPAGTPLDDRALGAALAYAVDVKNAVVVAAAGNTGSTGQCPAQPAQPTWDTVTVAVSPAWYDEYVLTVGSVNAHGAPSAFSLAGPWVDVAAPGEAVTSLGTVGDGVVNCVAAQNGPMPLSGTSYSAPVVSGLAALIRARFPALTARQVVKRIEATAHHPPGGWNPLVGNGVIDVVAAVSTDAPPTTTTSRPREPSATISPPAASPRPNRAAKGIALTGATICFLCLPRRSAPAPWRRGYRGRGPSRARPRVATTTSPATEAFSRLSFGVEDQVQLAPTCMSSAPQHWPIMVDASPGAGCGRRSARPAHAAAMMAASRQPSASHAARVRTGSSTAHRVRRSSAHSKRRSRNRYPLTCSRVVGCHAMWISPGLGSPAR</sequence>
<dbReference type="NCBIfam" id="TIGR03921">
    <property type="entry name" value="T7SS_mycosin"/>
    <property type="match status" value="1"/>
</dbReference>
<dbReference type="Pfam" id="PF00082">
    <property type="entry name" value="Peptidase_S8"/>
    <property type="match status" value="1"/>
</dbReference>
<evidence type="ECO:0000256" key="9">
    <source>
        <dbReference type="ARBA" id="ARBA00022989"/>
    </source>
</evidence>
<evidence type="ECO:0000259" key="15">
    <source>
        <dbReference type="Pfam" id="PF00082"/>
    </source>
</evidence>